<dbReference type="SUPFAM" id="SSF52540">
    <property type="entry name" value="P-loop containing nucleoside triphosphate hydrolases"/>
    <property type="match status" value="1"/>
</dbReference>
<dbReference type="InterPro" id="IPR004087">
    <property type="entry name" value="KH_dom"/>
</dbReference>
<keyword evidence="3 9" id="KW-0378">Hydrolase</keyword>
<feature type="short sequence motif" description="Q motif" evidence="8">
    <location>
        <begin position="289"/>
        <end position="317"/>
    </location>
</feature>
<evidence type="ECO:0000256" key="10">
    <source>
        <dbReference type="SAM" id="MobiDB-lite"/>
    </source>
</evidence>
<dbReference type="FunFam" id="3.40.50.300:FF:000079">
    <property type="entry name" value="probable ATP-dependent RNA helicase DDX17"/>
    <property type="match status" value="1"/>
</dbReference>
<dbReference type="PANTHER" id="PTHR47958">
    <property type="entry name" value="ATP-DEPENDENT RNA HELICASE DBP3"/>
    <property type="match status" value="1"/>
</dbReference>
<protein>
    <recommendedName>
        <fullName evidence="1">RNA helicase</fullName>
        <ecNumber evidence="1">3.6.4.13</ecNumber>
    </recommendedName>
</protein>
<reference evidence="15" key="1">
    <citation type="submission" date="2011-05" db="EMBL/GenBank/DDBJ databases">
        <authorList>
            <person name="Richards S.R."/>
            <person name="Qu J."/>
            <person name="Jiang H."/>
            <person name="Jhangiani S.N."/>
            <person name="Agravi P."/>
            <person name="Goodspeed R."/>
            <person name="Gross S."/>
            <person name="Mandapat C."/>
            <person name="Jackson L."/>
            <person name="Mathew T."/>
            <person name="Pu L."/>
            <person name="Thornton R."/>
            <person name="Saada N."/>
            <person name="Wilczek-Boney K.B."/>
            <person name="Lee S."/>
            <person name="Kovar C."/>
            <person name="Wu Y."/>
            <person name="Scherer S.E."/>
            <person name="Worley K.C."/>
            <person name="Muzny D.M."/>
            <person name="Gibbs R."/>
        </authorList>
    </citation>
    <scope>NUCLEOTIDE SEQUENCE</scope>
    <source>
        <strain evidence="15">Brora</strain>
    </source>
</reference>
<feature type="compositionally biased region" description="Polar residues" evidence="10">
    <location>
        <begin position="91"/>
        <end position="111"/>
    </location>
</feature>
<sequence length="759" mass="84834">ALLITKKANWFLTENSQLAEWQVQFFLSPSEMSSARRRPVNRYQTERRNSWDLSDDEFTPEPCVVPSHVGEPNADDGWDESVDIQDPVPTQTYRQSTNYNYNDNSAPQNLSYERKNSGRGGGNRNWRDGNRDSERSAKTMTVQSRDVGKIIGKGGCNIREMEQKSGARIKIGEENYNEVTVSLIGDDAAADRAKELIEELLYPQKNSFYKDESSGGHTGPIDWKSALEQCDKYQKEKWATLKKDFYFEDPEVACMHFEEVQQFRKISNNIAVSKFDETDSRNIPNPVRSFEQAFSHYPDILETIAKQNFEKPSPIQSQAWPILLQGMDLIGIAQTGTGKTIAFLLPAFIHIEHQTIPRNERGGPNVLILAPTRELALQIENECKKYSYRDIKSVCIYGGGDRRQQVSVVTKGVEIIIATPGRLNDLVLSGIINVNSITYLVLDEADRMLDMGFEPQIRKILLDIRPDRQTIMTSATWPEGVRRLAKQYMTKPMQVFVGSLDLAAVHSVRQTVLVIEDAEKEQYLDHFLRNMGENDKVIVFVGKKAIADHMASELIINGINCQSIHGDREQSDREQAIEDLKTGDVKILVATDVASRGIDIKDVTHIFNYDFPRNIEEYVHRVGRTGRAGRSGESITLMTRGDWAHAKELIAIMVEANQDVPVELQDMAERHGAWRIRKDAEGGGRGGGFRGGRGGGFRSGNYRDSENPSGDSHGGGGGFRNRDGGGGGFRNRDAGGGGFRDSGGGGGFRGGRNSRGSKW</sequence>
<dbReference type="HOGENOM" id="CLU_003041_16_8_1"/>
<dbReference type="SMART" id="SM00322">
    <property type="entry name" value="KH"/>
    <property type="match status" value="1"/>
</dbReference>
<dbReference type="InterPro" id="IPR014014">
    <property type="entry name" value="RNA_helicase_DEAD_Q_motif"/>
</dbReference>
<organism evidence="14 15">
    <name type="scientific">Strigamia maritima</name>
    <name type="common">European centipede</name>
    <name type="synonym">Geophilus maritimus</name>
    <dbReference type="NCBI Taxonomy" id="126957"/>
    <lineage>
        <taxon>Eukaryota</taxon>
        <taxon>Metazoa</taxon>
        <taxon>Ecdysozoa</taxon>
        <taxon>Arthropoda</taxon>
        <taxon>Myriapoda</taxon>
        <taxon>Chilopoda</taxon>
        <taxon>Pleurostigmophora</taxon>
        <taxon>Geophilomorpha</taxon>
        <taxon>Linotaeniidae</taxon>
        <taxon>Strigamia</taxon>
    </lineage>
</organism>
<dbReference type="CDD" id="cd17958">
    <property type="entry name" value="DEADc_DDX43_DDX53"/>
    <property type="match status" value="1"/>
</dbReference>
<dbReference type="GO" id="GO:0010468">
    <property type="term" value="P:regulation of gene expression"/>
    <property type="evidence" value="ECO:0007669"/>
    <property type="project" value="UniProtKB-ARBA"/>
</dbReference>
<feature type="compositionally biased region" description="Gly residues" evidence="10">
    <location>
        <begin position="683"/>
        <end position="698"/>
    </location>
</feature>
<dbReference type="SMART" id="SM00487">
    <property type="entry name" value="DEXDc"/>
    <property type="match status" value="1"/>
</dbReference>
<dbReference type="InterPro" id="IPR036612">
    <property type="entry name" value="KH_dom_type_1_sf"/>
</dbReference>
<dbReference type="GO" id="GO:0003724">
    <property type="term" value="F:RNA helicase activity"/>
    <property type="evidence" value="ECO:0007669"/>
    <property type="project" value="UniProtKB-EC"/>
</dbReference>
<dbReference type="GO" id="GO:0005524">
    <property type="term" value="F:ATP binding"/>
    <property type="evidence" value="ECO:0007669"/>
    <property type="project" value="UniProtKB-KW"/>
</dbReference>
<dbReference type="CDD" id="cd18787">
    <property type="entry name" value="SF2_C_DEAD"/>
    <property type="match status" value="1"/>
</dbReference>
<evidence type="ECO:0000256" key="8">
    <source>
        <dbReference type="PROSITE-ProRule" id="PRU00552"/>
    </source>
</evidence>
<evidence type="ECO:0000256" key="5">
    <source>
        <dbReference type="ARBA" id="ARBA00022840"/>
    </source>
</evidence>
<feature type="region of interest" description="Disordered" evidence="10">
    <location>
        <begin position="91"/>
        <end position="142"/>
    </location>
</feature>
<evidence type="ECO:0000256" key="6">
    <source>
        <dbReference type="ARBA" id="ARBA00047984"/>
    </source>
</evidence>
<feature type="compositionally biased region" description="Basic and acidic residues" evidence="10">
    <location>
        <begin position="125"/>
        <end position="137"/>
    </location>
</feature>
<comment type="similarity">
    <text evidence="9">Belongs to the DEAD box helicase family.</text>
</comment>
<dbReference type="InterPro" id="IPR000629">
    <property type="entry name" value="RNA-helicase_DEAD-box_CS"/>
</dbReference>
<dbReference type="InterPro" id="IPR004088">
    <property type="entry name" value="KH_dom_type_1"/>
</dbReference>
<dbReference type="SMART" id="SM00490">
    <property type="entry name" value="HELICc"/>
    <property type="match status" value="1"/>
</dbReference>
<keyword evidence="4 9" id="KW-0347">Helicase</keyword>
<dbReference type="EC" id="3.6.4.13" evidence="1"/>
<dbReference type="FunFam" id="3.40.50.300:FF:000008">
    <property type="entry name" value="ATP-dependent RNA helicase RhlB"/>
    <property type="match status" value="1"/>
</dbReference>
<dbReference type="PROSITE" id="PS50084">
    <property type="entry name" value="KH_TYPE_1"/>
    <property type="match status" value="1"/>
</dbReference>
<evidence type="ECO:0000259" key="11">
    <source>
        <dbReference type="PROSITE" id="PS51192"/>
    </source>
</evidence>
<reference evidence="14" key="2">
    <citation type="submission" date="2015-02" db="UniProtKB">
        <authorList>
            <consortium name="EnsemblMetazoa"/>
        </authorList>
    </citation>
    <scope>IDENTIFICATION</scope>
</reference>
<evidence type="ECO:0000256" key="9">
    <source>
        <dbReference type="RuleBase" id="RU000492"/>
    </source>
</evidence>
<evidence type="ECO:0000313" key="14">
    <source>
        <dbReference type="EnsemblMetazoa" id="SMAR015552-PA"/>
    </source>
</evidence>
<dbReference type="Pfam" id="PF00270">
    <property type="entry name" value="DEAD"/>
    <property type="match status" value="1"/>
</dbReference>
<dbReference type="PhylomeDB" id="T1JNX3"/>
<keyword evidence="15" id="KW-1185">Reference proteome</keyword>
<evidence type="ECO:0000256" key="4">
    <source>
        <dbReference type="ARBA" id="ARBA00022806"/>
    </source>
</evidence>
<feature type="domain" description="DEAD-box RNA helicase Q" evidence="13">
    <location>
        <begin position="289"/>
        <end position="317"/>
    </location>
</feature>
<feature type="region of interest" description="Disordered" evidence="10">
    <location>
        <begin position="675"/>
        <end position="759"/>
    </location>
</feature>
<accession>T1JNX3</accession>
<evidence type="ECO:0000259" key="12">
    <source>
        <dbReference type="PROSITE" id="PS51194"/>
    </source>
</evidence>
<evidence type="ECO:0000256" key="3">
    <source>
        <dbReference type="ARBA" id="ARBA00022801"/>
    </source>
</evidence>
<feature type="compositionally biased region" description="Gly residues" evidence="10">
    <location>
        <begin position="712"/>
        <end position="750"/>
    </location>
</feature>
<evidence type="ECO:0000256" key="2">
    <source>
        <dbReference type="ARBA" id="ARBA00022741"/>
    </source>
</evidence>
<feature type="region of interest" description="Disordered" evidence="10">
    <location>
        <begin position="34"/>
        <end position="59"/>
    </location>
</feature>
<dbReference type="InterPro" id="IPR027417">
    <property type="entry name" value="P-loop_NTPase"/>
</dbReference>
<dbReference type="Gene3D" id="3.30.1370.10">
    <property type="entry name" value="K Homology domain, type 1"/>
    <property type="match status" value="1"/>
</dbReference>
<dbReference type="PROSITE" id="PS00039">
    <property type="entry name" value="DEAD_ATP_HELICASE"/>
    <property type="match status" value="1"/>
</dbReference>
<comment type="catalytic activity">
    <reaction evidence="6">
        <text>ATP + H2O = ADP + phosphate + H(+)</text>
        <dbReference type="Rhea" id="RHEA:13065"/>
        <dbReference type="ChEBI" id="CHEBI:15377"/>
        <dbReference type="ChEBI" id="CHEBI:15378"/>
        <dbReference type="ChEBI" id="CHEBI:30616"/>
        <dbReference type="ChEBI" id="CHEBI:43474"/>
        <dbReference type="ChEBI" id="CHEBI:456216"/>
        <dbReference type="EC" id="3.6.4.13"/>
    </reaction>
</comment>
<feature type="domain" description="Helicase ATP-binding" evidence="11">
    <location>
        <begin position="320"/>
        <end position="495"/>
    </location>
</feature>
<dbReference type="OMA" id="HKQKKDT"/>
<dbReference type="PROSITE" id="PS51192">
    <property type="entry name" value="HELICASE_ATP_BIND_1"/>
    <property type="match status" value="1"/>
</dbReference>
<dbReference type="eggNOG" id="KOG0336">
    <property type="taxonomic scope" value="Eukaryota"/>
</dbReference>
<evidence type="ECO:0000256" key="1">
    <source>
        <dbReference type="ARBA" id="ARBA00012552"/>
    </source>
</evidence>
<keyword evidence="7" id="KW-0694">RNA-binding</keyword>
<keyword evidence="5 9" id="KW-0067">ATP-binding</keyword>
<dbReference type="InterPro" id="IPR011545">
    <property type="entry name" value="DEAD/DEAH_box_helicase_dom"/>
</dbReference>
<dbReference type="Gene3D" id="3.40.50.300">
    <property type="entry name" value="P-loop containing nucleotide triphosphate hydrolases"/>
    <property type="match status" value="2"/>
</dbReference>
<dbReference type="CDD" id="cd00105">
    <property type="entry name" value="KH-I"/>
    <property type="match status" value="1"/>
</dbReference>
<dbReference type="SUPFAM" id="SSF54791">
    <property type="entry name" value="Eukaryotic type KH-domain (KH-domain type I)"/>
    <property type="match status" value="1"/>
</dbReference>
<name>T1JNX3_STRMM</name>
<dbReference type="EnsemblMetazoa" id="SMAR015552-RA">
    <property type="protein sequence ID" value="SMAR015552-PA"/>
    <property type="gene ID" value="SMAR015552"/>
</dbReference>
<feature type="domain" description="Helicase C-terminal" evidence="12">
    <location>
        <begin position="523"/>
        <end position="668"/>
    </location>
</feature>
<dbReference type="InterPro" id="IPR014001">
    <property type="entry name" value="Helicase_ATP-bd"/>
</dbReference>
<dbReference type="STRING" id="126957.T1JNX3"/>
<evidence type="ECO:0000259" key="13">
    <source>
        <dbReference type="PROSITE" id="PS51195"/>
    </source>
</evidence>
<dbReference type="EMBL" id="JH431734">
    <property type="status" value="NOT_ANNOTATED_CDS"/>
    <property type="molecule type" value="Genomic_DNA"/>
</dbReference>
<dbReference type="Proteomes" id="UP000014500">
    <property type="component" value="Unassembled WGS sequence"/>
</dbReference>
<dbReference type="Pfam" id="PF00271">
    <property type="entry name" value="Helicase_C"/>
    <property type="match status" value="1"/>
</dbReference>
<dbReference type="PROSITE" id="PS51194">
    <property type="entry name" value="HELICASE_CTER"/>
    <property type="match status" value="1"/>
</dbReference>
<keyword evidence="2 9" id="KW-0547">Nucleotide-binding</keyword>
<dbReference type="PROSITE" id="PS51195">
    <property type="entry name" value="Q_MOTIF"/>
    <property type="match status" value="1"/>
</dbReference>
<dbReference type="AlphaFoldDB" id="T1JNX3"/>
<dbReference type="InterPro" id="IPR001650">
    <property type="entry name" value="Helicase_C-like"/>
</dbReference>
<evidence type="ECO:0000256" key="7">
    <source>
        <dbReference type="PROSITE-ProRule" id="PRU00117"/>
    </source>
</evidence>
<dbReference type="GO" id="GO:0003723">
    <property type="term" value="F:RNA binding"/>
    <property type="evidence" value="ECO:0007669"/>
    <property type="project" value="UniProtKB-UniRule"/>
</dbReference>
<dbReference type="GO" id="GO:0016787">
    <property type="term" value="F:hydrolase activity"/>
    <property type="evidence" value="ECO:0007669"/>
    <property type="project" value="UniProtKB-KW"/>
</dbReference>
<evidence type="ECO:0000313" key="15">
    <source>
        <dbReference type="Proteomes" id="UP000014500"/>
    </source>
</evidence>
<dbReference type="Pfam" id="PF00013">
    <property type="entry name" value="KH_1"/>
    <property type="match status" value="1"/>
</dbReference>
<proteinExistence type="inferred from homology"/>